<proteinExistence type="predicted"/>
<comment type="caution">
    <text evidence="1">The sequence shown here is derived from an EMBL/GenBank/DDBJ whole genome shotgun (WGS) entry which is preliminary data.</text>
</comment>
<accession>A0A329Y7Y3</accession>
<evidence type="ECO:0000313" key="1">
    <source>
        <dbReference type="EMBL" id="RAX40289.1"/>
    </source>
</evidence>
<gene>
    <name evidence="1" type="ORF">DQ393_16825</name>
</gene>
<protein>
    <submittedName>
        <fullName evidence="1">Uncharacterized protein</fullName>
    </submittedName>
</protein>
<dbReference type="EMBL" id="QMKK01000042">
    <property type="protein sequence ID" value="RAX40289.1"/>
    <property type="molecule type" value="Genomic_DNA"/>
</dbReference>
<dbReference type="Proteomes" id="UP000251205">
    <property type="component" value="Unassembled WGS sequence"/>
</dbReference>
<name>A0A329Y7Y3_RHITR</name>
<reference evidence="1 2" key="1">
    <citation type="submission" date="2018-06" db="EMBL/GenBank/DDBJ databases">
        <title>Whole Genome Sequence of an efficient microsymbiont, Rhizobium tropici.</title>
        <authorList>
            <person name="Srinivasan R."/>
            <person name="Singh H.V."/>
            <person name="Srivastava R."/>
            <person name="Kumari B."/>
            <person name="Radhakrishna A."/>
        </authorList>
    </citation>
    <scope>NUCLEOTIDE SEQUENCE [LARGE SCALE GENOMIC DNA]</scope>
    <source>
        <strain evidence="1 2">IGFRI Rhizo-19</strain>
    </source>
</reference>
<sequence length="135" mass="15307">MMSQHMLRFLSLPGARVAGRQASRPSSMVRSLPFTLRQDLITALTEFFIVKGLAPELQRLVEELVGYSASKIIDKRGQRHSQAIAPSYVCTDIDIGAQARQVPVLIVRTNMRDRVVHLLIQGHLLCRFRRGTRNR</sequence>
<evidence type="ECO:0000313" key="2">
    <source>
        <dbReference type="Proteomes" id="UP000251205"/>
    </source>
</evidence>
<dbReference type="AlphaFoldDB" id="A0A329Y7Y3"/>
<organism evidence="1 2">
    <name type="scientific">Rhizobium tropici</name>
    <dbReference type="NCBI Taxonomy" id="398"/>
    <lineage>
        <taxon>Bacteria</taxon>
        <taxon>Pseudomonadati</taxon>
        <taxon>Pseudomonadota</taxon>
        <taxon>Alphaproteobacteria</taxon>
        <taxon>Hyphomicrobiales</taxon>
        <taxon>Rhizobiaceae</taxon>
        <taxon>Rhizobium/Agrobacterium group</taxon>
        <taxon>Rhizobium</taxon>
    </lineage>
</organism>